<gene>
    <name evidence="6" type="primary">proC</name>
    <name evidence="12" type="ORF">EV207_10646</name>
</gene>
<dbReference type="PANTHER" id="PTHR11645:SF49">
    <property type="entry name" value="PYRROLINE-5-CARBOXYLATE REDUCTASE 1"/>
    <property type="match status" value="1"/>
</dbReference>
<keyword evidence="4 6" id="KW-0560">Oxidoreductase</keyword>
<dbReference type="Gene3D" id="3.40.50.720">
    <property type="entry name" value="NAD(P)-binding Rossmann-like Domain"/>
    <property type="match status" value="1"/>
</dbReference>
<keyword evidence="2 6" id="KW-0641">Proline biosynthesis</keyword>
<dbReference type="FunFam" id="1.10.3730.10:FF:000001">
    <property type="entry name" value="Pyrroline-5-carboxylate reductase"/>
    <property type="match status" value="1"/>
</dbReference>
<dbReference type="GO" id="GO:0055129">
    <property type="term" value="P:L-proline biosynthetic process"/>
    <property type="evidence" value="ECO:0007669"/>
    <property type="project" value="UniProtKB-UniRule"/>
</dbReference>
<feature type="binding site" evidence="8">
    <location>
        <begin position="73"/>
        <end position="76"/>
    </location>
    <ligand>
        <name>NADP(+)</name>
        <dbReference type="ChEBI" id="CHEBI:58349"/>
    </ligand>
</feature>
<evidence type="ECO:0000256" key="3">
    <source>
        <dbReference type="ARBA" id="ARBA00022857"/>
    </source>
</evidence>
<evidence type="ECO:0000259" key="10">
    <source>
        <dbReference type="Pfam" id="PF03807"/>
    </source>
</evidence>
<dbReference type="PROSITE" id="PS00521">
    <property type="entry name" value="P5CR"/>
    <property type="match status" value="1"/>
</dbReference>
<dbReference type="EC" id="1.5.1.2" evidence="6 7"/>
<dbReference type="InterPro" id="IPR036291">
    <property type="entry name" value="NAD(P)-bd_dom_sf"/>
</dbReference>
<comment type="subcellular location">
    <subcellularLocation>
        <location evidence="6">Cytoplasm</location>
    </subcellularLocation>
</comment>
<feature type="domain" description="Pyrroline-5-carboxylate reductase catalytic N-terminal" evidence="10">
    <location>
        <begin position="6"/>
        <end position="102"/>
    </location>
</feature>
<evidence type="ECO:0000313" key="13">
    <source>
        <dbReference type="Proteomes" id="UP000295416"/>
    </source>
</evidence>
<evidence type="ECO:0000256" key="2">
    <source>
        <dbReference type="ARBA" id="ARBA00022650"/>
    </source>
</evidence>
<evidence type="ECO:0000256" key="5">
    <source>
        <dbReference type="ARBA" id="ARBA00058118"/>
    </source>
</evidence>
<feature type="binding site" evidence="8">
    <location>
        <begin position="10"/>
        <end position="15"/>
    </location>
    <ligand>
        <name>NADP(+)</name>
        <dbReference type="ChEBI" id="CHEBI:58349"/>
    </ligand>
</feature>
<dbReference type="InterPro" id="IPR008927">
    <property type="entry name" value="6-PGluconate_DH-like_C_sf"/>
</dbReference>
<evidence type="ECO:0000313" key="12">
    <source>
        <dbReference type="EMBL" id="TCP30223.1"/>
    </source>
</evidence>
<dbReference type="OrthoDB" id="9805754at2"/>
<dbReference type="SUPFAM" id="SSF48179">
    <property type="entry name" value="6-phosphogluconate dehydrogenase C-terminal domain-like"/>
    <property type="match status" value="1"/>
</dbReference>
<comment type="catalytic activity">
    <reaction evidence="6 9">
        <text>L-proline + NADP(+) = (S)-1-pyrroline-5-carboxylate + NADPH + 2 H(+)</text>
        <dbReference type="Rhea" id="RHEA:14109"/>
        <dbReference type="ChEBI" id="CHEBI:15378"/>
        <dbReference type="ChEBI" id="CHEBI:17388"/>
        <dbReference type="ChEBI" id="CHEBI:57783"/>
        <dbReference type="ChEBI" id="CHEBI:58349"/>
        <dbReference type="ChEBI" id="CHEBI:60039"/>
        <dbReference type="EC" id="1.5.1.2"/>
    </reaction>
</comment>
<dbReference type="InterPro" id="IPR029036">
    <property type="entry name" value="P5CR_dimer"/>
</dbReference>
<proteinExistence type="inferred from homology"/>
<dbReference type="PIRSF" id="PIRSF000193">
    <property type="entry name" value="Pyrrol-5-carb_rd"/>
    <property type="match status" value="1"/>
</dbReference>
<dbReference type="GO" id="GO:0004735">
    <property type="term" value="F:pyrroline-5-carboxylate reductase activity"/>
    <property type="evidence" value="ECO:0007669"/>
    <property type="project" value="UniProtKB-UniRule"/>
</dbReference>
<feature type="domain" description="Pyrroline-5-carboxylate reductase dimerisation" evidence="11">
    <location>
        <begin position="165"/>
        <end position="268"/>
    </location>
</feature>
<dbReference type="HAMAP" id="MF_01925">
    <property type="entry name" value="P5C_reductase"/>
    <property type="match status" value="1"/>
</dbReference>
<sequence>MLQNKTVAFLGAGSMAEAMISGIVHDGKIPAKQVIATNKSSHDRLQELSATYGITAVKRDALDYGNIDIFILAMKPKHAEDALSEIKDRLRPDQLILSVLAGISTSFIEERLNAGQQVIRVMPNTSSMIGESATAITPGKHAAMDKVQDAKMLLQGIGGVSIIDEDKMDVFTGIAGSGPAYIYYLVEHIEKTGMAAGLDKALAREIAVQTIFGASKMLMETDTSPTDLRENVTSPNGTTAAGLEALEKNGGGVAIAEAIKGAAERSKEISAELQKTPIPN</sequence>
<keyword evidence="6" id="KW-0963">Cytoplasm</keyword>
<organism evidence="12 13">
    <name type="scientific">Scopulibacillus darangshiensis</name>
    <dbReference type="NCBI Taxonomy" id="442528"/>
    <lineage>
        <taxon>Bacteria</taxon>
        <taxon>Bacillati</taxon>
        <taxon>Bacillota</taxon>
        <taxon>Bacilli</taxon>
        <taxon>Bacillales</taxon>
        <taxon>Sporolactobacillaceae</taxon>
        <taxon>Scopulibacillus</taxon>
    </lineage>
</organism>
<dbReference type="Pfam" id="PF03807">
    <property type="entry name" value="F420_oxidored"/>
    <property type="match status" value="1"/>
</dbReference>
<evidence type="ECO:0000256" key="8">
    <source>
        <dbReference type="PIRSR" id="PIRSR000193-1"/>
    </source>
</evidence>
<evidence type="ECO:0000256" key="1">
    <source>
        <dbReference type="ARBA" id="ARBA00005525"/>
    </source>
</evidence>
<dbReference type="Pfam" id="PF14748">
    <property type="entry name" value="P5CR_dimer"/>
    <property type="match status" value="1"/>
</dbReference>
<keyword evidence="3 6" id="KW-0521">NADP</keyword>
<evidence type="ECO:0000256" key="7">
    <source>
        <dbReference type="NCBIfam" id="TIGR00112"/>
    </source>
</evidence>
<dbReference type="Gene3D" id="1.10.3730.10">
    <property type="entry name" value="ProC C-terminal domain-like"/>
    <property type="match status" value="1"/>
</dbReference>
<keyword evidence="13" id="KW-1185">Reference proteome</keyword>
<comment type="pathway">
    <text evidence="6 9">Amino-acid biosynthesis; L-proline biosynthesis; L-proline from L-glutamate 5-semialdehyde: step 1/1.</text>
</comment>
<dbReference type="Proteomes" id="UP000295416">
    <property type="component" value="Unassembled WGS sequence"/>
</dbReference>
<dbReference type="RefSeq" id="WP_132744767.1">
    <property type="nucleotide sequence ID" value="NZ_SLXK01000006.1"/>
</dbReference>
<name>A0A4R2P5Y1_9BACL</name>
<dbReference type="InterPro" id="IPR053790">
    <property type="entry name" value="P5CR-like_CS"/>
</dbReference>
<reference evidence="12 13" key="1">
    <citation type="submission" date="2019-03" db="EMBL/GenBank/DDBJ databases">
        <title>Genomic Encyclopedia of Type Strains, Phase IV (KMG-IV): sequencing the most valuable type-strain genomes for metagenomic binning, comparative biology and taxonomic classification.</title>
        <authorList>
            <person name="Goeker M."/>
        </authorList>
    </citation>
    <scope>NUCLEOTIDE SEQUENCE [LARGE SCALE GENOMIC DNA]</scope>
    <source>
        <strain evidence="12 13">DSM 19377</strain>
    </source>
</reference>
<comment type="function">
    <text evidence="5 6">Catalyzes the reduction of 1-pyrroline-5-carboxylate (PCA) to L-proline.</text>
</comment>
<protein>
    <recommendedName>
        <fullName evidence="6 7">Pyrroline-5-carboxylate reductase</fullName>
        <shortName evidence="6">P5C reductase</shortName>
        <shortName evidence="6">P5CR</shortName>
        <ecNumber evidence="6 7">1.5.1.2</ecNumber>
    </recommendedName>
    <alternativeName>
        <fullName evidence="6">PCA reductase</fullName>
    </alternativeName>
</protein>
<dbReference type="GO" id="GO:0005737">
    <property type="term" value="C:cytoplasm"/>
    <property type="evidence" value="ECO:0007669"/>
    <property type="project" value="UniProtKB-SubCell"/>
</dbReference>
<evidence type="ECO:0000256" key="9">
    <source>
        <dbReference type="RuleBase" id="RU003903"/>
    </source>
</evidence>
<dbReference type="UniPathway" id="UPA00098">
    <property type="reaction ID" value="UER00361"/>
</dbReference>
<dbReference type="EMBL" id="SLXK01000006">
    <property type="protein sequence ID" value="TCP30223.1"/>
    <property type="molecule type" value="Genomic_DNA"/>
</dbReference>
<dbReference type="InterPro" id="IPR000304">
    <property type="entry name" value="Pyrroline-COOH_reductase"/>
</dbReference>
<dbReference type="InterPro" id="IPR028939">
    <property type="entry name" value="P5C_Rdtase_cat_N"/>
</dbReference>
<dbReference type="AlphaFoldDB" id="A0A4R2P5Y1"/>
<comment type="similarity">
    <text evidence="1 6 9">Belongs to the pyrroline-5-carboxylate reductase family.</text>
</comment>
<dbReference type="NCBIfam" id="TIGR00112">
    <property type="entry name" value="proC"/>
    <property type="match status" value="1"/>
</dbReference>
<accession>A0A4R2P5Y1</accession>
<keyword evidence="6 9" id="KW-0028">Amino-acid biosynthesis</keyword>
<comment type="caution">
    <text evidence="12">The sequence shown here is derived from an EMBL/GenBank/DDBJ whole genome shotgun (WGS) entry which is preliminary data.</text>
</comment>
<evidence type="ECO:0000256" key="6">
    <source>
        <dbReference type="HAMAP-Rule" id="MF_01925"/>
    </source>
</evidence>
<dbReference type="SUPFAM" id="SSF51735">
    <property type="entry name" value="NAD(P)-binding Rossmann-fold domains"/>
    <property type="match status" value="1"/>
</dbReference>
<evidence type="ECO:0000259" key="11">
    <source>
        <dbReference type="Pfam" id="PF14748"/>
    </source>
</evidence>
<comment type="catalytic activity">
    <reaction evidence="6">
        <text>L-proline + NAD(+) = (S)-1-pyrroline-5-carboxylate + NADH + 2 H(+)</text>
        <dbReference type="Rhea" id="RHEA:14105"/>
        <dbReference type="ChEBI" id="CHEBI:15378"/>
        <dbReference type="ChEBI" id="CHEBI:17388"/>
        <dbReference type="ChEBI" id="CHEBI:57540"/>
        <dbReference type="ChEBI" id="CHEBI:57945"/>
        <dbReference type="ChEBI" id="CHEBI:60039"/>
        <dbReference type="EC" id="1.5.1.2"/>
    </reaction>
</comment>
<evidence type="ECO:0000256" key="4">
    <source>
        <dbReference type="ARBA" id="ARBA00023002"/>
    </source>
</evidence>
<dbReference type="PANTHER" id="PTHR11645">
    <property type="entry name" value="PYRROLINE-5-CARBOXYLATE REDUCTASE"/>
    <property type="match status" value="1"/>
</dbReference>